<name>A0A2G9T6F0_TELCI</name>
<evidence type="ECO:0000313" key="2">
    <source>
        <dbReference type="Proteomes" id="UP000230423"/>
    </source>
</evidence>
<gene>
    <name evidence="1" type="ORF">TELCIR_25548</name>
</gene>
<reference evidence="1 2" key="1">
    <citation type="submission" date="2015-09" db="EMBL/GenBank/DDBJ databases">
        <title>Draft genome of the parasitic nematode Teladorsagia circumcincta isolate WARC Sus (inbred).</title>
        <authorList>
            <person name="Mitreva M."/>
        </authorList>
    </citation>
    <scope>NUCLEOTIDE SEQUENCE [LARGE SCALE GENOMIC DNA]</scope>
    <source>
        <strain evidence="1 2">S</strain>
    </source>
</reference>
<protein>
    <submittedName>
        <fullName evidence="1">Uncharacterized protein</fullName>
    </submittedName>
</protein>
<evidence type="ECO:0000313" key="1">
    <source>
        <dbReference type="EMBL" id="PIO53132.1"/>
    </source>
</evidence>
<feature type="non-terminal residue" evidence="1">
    <location>
        <position position="130"/>
    </location>
</feature>
<dbReference type="PANTHER" id="PTHR23120">
    <property type="entry name" value="MAESTRO-RELATED HEAT DOMAIN-CONTAINING"/>
    <property type="match status" value="1"/>
</dbReference>
<dbReference type="AlphaFoldDB" id="A0A2G9T6F0"/>
<accession>A0A2G9T6F0</accession>
<dbReference type="InterPro" id="IPR045206">
    <property type="entry name" value="Maestro_heat-like_prot"/>
</dbReference>
<organism evidence="1 2">
    <name type="scientific">Teladorsagia circumcincta</name>
    <name type="common">Brown stomach worm</name>
    <name type="synonym">Ostertagia circumcincta</name>
    <dbReference type="NCBI Taxonomy" id="45464"/>
    <lineage>
        <taxon>Eukaryota</taxon>
        <taxon>Metazoa</taxon>
        <taxon>Ecdysozoa</taxon>
        <taxon>Nematoda</taxon>
        <taxon>Chromadorea</taxon>
        <taxon>Rhabditida</taxon>
        <taxon>Rhabditina</taxon>
        <taxon>Rhabditomorpha</taxon>
        <taxon>Strongyloidea</taxon>
        <taxon>Trichostrongylidae</taxon>
        <taxon>Teladorsagia</taxon>
    </lineage>
</organism>
<dbReference type="GO" id="GO:0005737">
    <property type="term" value="C:cytoplasm"/>
    <property type="evidence" value="ECO:0007669"/>
    <property type="project" value="TreeGrafter"/>
</dbReference>
<keyword evidence="2" id="KW-1185">Reference proteome</keyword>
<sequence length="130" mass="14543">MFHMICSVSDTQFPVVVKENKDGSKQPLIITPELRRSAERPAGLAVAALKTLLFRTQSTAVIEDMNQARGWTECLDRELFIGAITVLVRSLVQHRPEWVDSLARSVMEKSSHEREPMRLAAVIVSSALVK</sequence>
<proteinExistence type="predicted"/>
<dbReference type="PANTHER" id="PTHR23120:SF0">
    <property type="entry name" value="MAESTRO HEAT-LIKE REPEAT FAMILY MEMBER 1"/>
    <property type="match status" value="1"/>
</dbReference>
<dbReference type="EMBL" id="KZ418803">
    <property type="protein sequence ID" value="PIO53132.1"/>
    <property type="molecule type" value="Genomic_DNA"/>
</dbReference>
<dbReference type="OrthoDB" id="1884734at2759"/>
<dbReference type="Proteomes" id="UP000230423">
    <property type="component" value="Unassembled WGS sequence"/>
</dbReference>